<keyword evidence="2" id="KW-0732">Signal</keyword>
<dbReference type="RefSeq" id="WP_225563659.1">
    <property type="nucleotide sequence ID" value="NZ_JAIXCQ010000001.1"/>
</dbReference>
<reference evidence="3 4" key="1">
    <citation type="submission" date="2021-09" db="EMBL/GenBank/DDBJ databases">
        <title>Isoptericola luteus sp. nov., a novel bacterium isolated from Harbin, the capital city of Heilongjiang province.</title>
        <authorList>
            <person name="Li J."/>
        </authorList>
    </citation>
    <scope>NUCLEOTIDE SEQUENCE [LARGE SCALE GENOMIC DNA]</scope>
    <source>
        <strain evidence="3 4">NEAU-Y5</strain>
    </source>
</reference>
<sequence>MTTTRLRLLSAALLLGLTTSGCATSSEIDMSAPYAAEFETAYQQAKSDYVREALSDGEVEAAELQDAQRHVLECLSQAGISARYETDEFGQTAMVVTGDETPEQLKADVACHGEWMGRIEELYARTTGNPANEDWDTMVAACLVRHGLAPEGYSGQDYAELSMQGAVTVDLSEGGGEQTEAAAPQILPGGADLNEGEALECQINPSS</sequence>
<proteinExistence type="predicted"/>
<feature type="chain" id="PRO_5047449193" description="Lipoprotein" evidence="2">
    <location>
        <begin position="24"/>
        <end position="207"/>
    </location>
</feature>
<comment type="caution">
    <text evidence="3">The sequence shown here is derived from an EMBL/GenBank/DDBJ whole genome shotgun (WGS) entry which is preliminary data.</text>
</comment>
<dbReference type="Proteomes" id="UP001319870">
    <property type="component" value="Unassembled WGS sequence"/>
</dbReference>
<keyword evidence="4" id="KW-1185">Reference proteome</keyword>
<dbReference type="PROSITE" id="PS51257">
    <property type="entry name" value="PROKAR_LIPOPROTEIN"/>
    <property type="match status" value="1"/>
</dbReference>
<feature type="region of interest" description="Disordered" evidence="1">
    <location>
        <begin position="173"/>
        <end position="192"/>
    </location>
</feature>
<protein>
    <recommendedName>
        <fullName evidence="5">Lipoprotein</fullName>
    </recommendedName>
</protein>
<accession>A0ABS7ZCB0</accession>
<dbReference type="EMBL" id="JAIXCQ010000001">
    <property type="protein sequence ID" value="MCA5891936.1"/>
    <property type="molecule type" value="Genomic_DNA"/>
</dbReference>
<evidence type="ECO:0000313" key="3">
    <source>
        <dbReference type="EMBL" id="MCA5891936.1"/>
    </source>
</evidence>
<evidence type="ECO:0008006" key="5">
    <source>
        <dbReference type="Google" id="ProtNLM"/>
    </source>
</evidence>
<evidence type="ECO:0000256" key="1">
    <source>
        <dbReference type="SAM" id="MobiDB-lite"/>
    </source>
</evidence>
<feature type="signal peptide" evidence="2">
    <location>
        <begin position="1"/>
        <end position="23"/>
    </location>
</feature>
<evidence type="ECO:0000313" key="4">
    <source>
        <dbReference type="Proteomes" id="UP001319870"/>
    </source>
</evidence>
<evidence type="ECO:0000256" key="2">
    <source>
        <dbReference type="SAM" id="SignalP"/>
    </source>
</evidence>
<organism evidence="3 4">
    <name type="scientific">Isoptericola luteus</name>
    <dbReference type="NCBI Taxonomy" id="2879484"/>
    <lineage>
        <taxon>Bacteria</taxon>
        <taxon>Bacillati</taxon>
        <taxon>Actinomycetota</taxon>
        <taxon>Actinomycetes</taxon>
        <taxon>Micrococcales</taxon>
        <taxon>Promicromonosporaceae</taxon>
        <taxon>Isoptericola</taxon>
    </lineage>
</organism>
<name>A0ABS7ZCB0_9MICO</name>
<gene>
    <name evidence="3" type="ORF">LEP48_01045</name>
</gene>